<evidence type="ECO:0000256" key="1">
    <source>
        <dbReference type="ARBA" id="ARBA00009922"/>
    </source>
</evidence>
<dbReference type="Pfam" id="PF00580">
    <property type="entry name" value="UvrD-helicase"/>
    <property type="match status" value="1"/>
</dbReference>
<dbReference type="GO" id="GO:0000725">
    <property type="term" value="P:recombinational repair"/>
    <property type="evidence" value="ECO:0007669"/>
    <property type="project" value="TreeGrafter"/>
</dbReference>
<dbReference type="PROSITE" id="PS51217">
    <property type="entry name" value="UVRD_HELICASE_CTER"/>
    <property type="match status" value="1"/>
</dbReference>
<dbReference type="Gene3D" id="1.10.486.10">
    <property type="entry name" value="PCRA, domain 4"/>
    <property type="match status" value="1"/>
</dbReference>
<dbReference type="CDD" id="cd17932">
    <property type="entry name" value="DEXQc_UvrD"/>
    <property type="match status" value="1"/>
</dbReference>
<comment type="similarity">
    <text evidence="1">Belongs to the helicase family. UvrD subfamily.</text>
</comment>
<proteinExistence type="inferred from homology"/>
<dbReference type="SUPFAM" id="SSF52540">
    <property type="entry name" value="P-loop containing nucleoside triphosphate hydrolases"/>
    <property type="match status" value="1"/>
</dbReference>
<dbReference type="Gene3D" id="1.10.10.160">
    <property type="match status" value="1"/>
</dbReference>
<dbReference type="GO" id="GO:0043138">
    <property type="term" value="F:3'-5' DNA helicase activity"/>
    <property type="evidence" value="ECO:0007669"/>
    <property type="project" value="UniProtKB-EC"/>
</dbReference>
<keyword evidence="2 11" id="KW-0547">Nucleotide-binding</keyword>
<evidence type="ECO:0000256" key="9">
    <source>
        <dbReference type="ARBA" id="ARBA00034808"/>
    </source>
</evidence>
<evidence type="ECO:0000256" key="8">
    <source>
        <dbReference type="ARBA" id="ARBA00034617"/>
    </source>
</evidence>
<dbReference type="RefSeq" id="WP_053399502.1">
    <property type="nucleotide sequence ID" value="NZ_LILC01000002.1"/>
</dbReference>
<evidence type="ECO:0000256" key="6">
    <source>
        <dbReference type="ARBA" id="ARBA00023125"/>
    </source>
</evidence>
<keyword evidence="4 11" id="KW-0347">Helicase</keyword>
<feature type="domain" description="UvrD-like helicase C-terminal" evidence="13">
    <location>
        <begin position="427"/>
        <end position="694"/>
    </location>
</feature>
<comment type="catalytic activity">
    <reaction evidence="10">
        <text>ATP + H2O = ADP + phosphate + H(+)</text>
        <dbReference type="Rhea" id="RHEA:13065"/>
        <dbReference type="ChEBI" id="CHEBI:15377"/>
        <dbReference type="ChEBI" id="CHEBI:15378"/>
        <dbReference type="ChEBI" id="CHEBI:30616"/>
        <dbReference type="ChEBI" id="CHEBI:43474"/>
        <dbReference type="ChEBI" id="CHEBI:456216"/>
        <dbReference type="EC" id="5.6.2.4"/>
    </reaction>
</comment>
<dbReference type="InterPro" id="IPR027417">
    <property type="entry name" value="P-loop_NTPase"/>
</dbReference>
<dbReference type="AlphaFoldDB" id="A0A0M0LH99"/>
<evidence type="ECO:0000313" key="14">
    <source>
        <dbReference type="EMBL" id="KOO50351.1"/>
    </source>
</evidence>
<dbReference type="PANTHER" id="PTHR11070">
    <property type="entry name" value="UVRD / RECB / PCRA DNA HELICASE FAMILY MEMBER"/>
    <property type="match status" value="1"/>
</dbReference>
<organism evidence="14 15">
    <name type="scientific">Priestia koreensis</name>
    <dbReference type="NCBI Taxonomy" id="284581"/>
    <lineage>
        <taxon>Bacteria</taxon>
        <taxon>Bacillati</taxon>
        <taxon>Bacillota</taxon>
        <taxon>Bacilli</taxon>
        <taxon>Bacillales</taxon>
        <taxon>Bacillaceae</taxon>
        <taxon>Priestia</taxon>
    </lineage>
</organism>
<dbReference type="PROSITE" id="PS51198">
    <property type="entry name" value="UVRD_HELICASE_ATP_BIND"/>
    <property type="match status" value="1"/>
</dbReference>
<evidence type="ECO:0000259" key="12">
    <source>
        <dbReference type="PROSITE" id="PS51198"/>
    </source>
</evidence>
<keyword evidence="6" id="KW-0238">DNA-binding</keyword>
<reference evidence="15" key="1">
    <citation type="submission" date="2015-08" db="EMBL/GenBank/DDBJ databases">
        <title>Fjat-14210 dsm16467.</title>
        <authorList>
            <person name="Liu B."/>
            <person name="Wang J."/>
            <person name="Zhu Y."/>
            <person name="Liu G."/>
            <person name="Chen Q."/>
            <person name="Chen Z."/>
            <person name="Lan J."/>
            <person name="Che J."/>
            <person name="Ge C."/>
            <person name="Shi H."/>
            <person name="Pan Z."/>
            <person name="Liu X."/>
        </authorList>
    </citation>
    <scope>NUCLEOTIDE SEQUENCE [LARGE SCALE GENOMIC DNA]</scope>
    <source>
        <strain evidence="15">DSM 16467</strain>
    </source>
</reference>
<dbReference type="Proteomes" id="UP000037558">
    <property type="component" value="Unassembled WGS sequence"/>
</dbReference>
<dbReference type="EC" id="5.6.2.4" evidence="9"/>
<dbReference type="Pfam" id="PF13361">
    <property type="entry name" value="UvrD_C"/>
    <property type="match status" value="1"/>
</dbReference>
<gene>
    <name evidence="14" type="ORF">AMD01_00900</name>
</gene>
<keyword evidence="3 11" id="KW-0378">Hydrolase</keyword>
<dbReference type="InterPro" id="IPR013087">
    <property type="entry name" value="Znf_C2H2_type"/>
</dbReference>
<protein>
    <recommendedName>
        <fullName evidence="9">DNA 3'-5' helicase</fullName>
        <ecNumber evidence="9">5.6.2.4</ecNumber>
    </recommendedName>
</protein>
<evidence type="ECO:0000256" key="5">
    <source>
        <dbReference type="ARBA" id="ARBA00022840"/>
    </source>
</evidence>
<evidence type="ECO:0000256" key="3">
    <source>
        <dbReference type="ARBA" id="ARBA00022801"/>
    </source>
</evidence>
<evidence type="ECO:0000256" key="11">
    <source>
        <dbReference type="PROSITE-ProRule" id="PRU00560"/>
    </source>
</evidence>
<evidence type="ECO:0000256" key="7">
    <source>
        <dbReference type="ARBA" id="ARBA00023235"/>
    </source>
</evidence>
<comment type="catalytic activity">
    <reaction evidence="8">
        <text>Couples ATP hydrolysis with the unwinding of duplex DNA by translocating in the 3'-5' direction.</text>
        <dbReference type="EC" id="5.6.2.4"/>
    </reaction>
</comment>
<dbReference type="GO" id="GO:0005829">
    <property type="term" value="C:cytosol"/>
    <property type="evidence" value="ECO:0007669"/>
    <property type="project" value="TreeGrafter"/>
</dbReference>
<feature type="domain" description="UvrD-like helicase ATP-binding" evidence="12">
    <location>
        <begin position="147"/>
        <end position="426"/>
    </location>
</feature>
<dbReference type="Gene3D" id="3.40.50.300">
    <property type="entry name" value="P-loop containing nucleotide triphosphate hydrolases"/>
    <property type="match status" value="2"/>
</dbReference>
<dbReference type="GO" id="GO:0016887">
    <property type="term" value="F:ATP hydrolysis activity"/>
    <property type="evidence" value="ECO:0007669"/>
    <property type="project" value="RHEA"/>
</dbReference>
<dbReference type="PATRIC" id="fig|284581.3.peg.427"/>
<evidence type="ECO:0000313" key="15">
    <source>
        <dbReference type="Proteomes" id="UP000037558"/>
    </source>
</evidence>
<evidence type="ECO:0000256" key="4">
    <source>
        <dbReference type="ARBA" id="ARBA00022806"/>
    </source>
</evidence>
<dbReference type="InterPro" id="IPR000212">
    <property type="entry name" value="DNA_helicase_UvrD/REP"/>
</dbReference>
<evidence type="ECO:0000256" key="2">
    <source>
        <dbReference type="ARBA" id="ARBA00022741"/>
    </source>
</evidence>
<dbReference type="EMBL" id="LILC01000002">
    <property type="protein sequence ID" value="KOO50351.1"/>
    <property type="molecule type" value="Genomic_DNA"/>
</dbReference>
<dbReference type="InterPro" id="IPR013986">
    <property type="entry name" value="DExx_box_DNA_helicase_dom_sf"/>
</dbReference>
<name>A0A0M0LH99_9BACI</name>
<dbReference type="STRING" id="284581.AMD01_00900"/>
<dbReference type="GO" id="GO:0005524">
    <property type="term" value="F:ATP binding"/>
    <property type="evidence" value="ECO:0007669"/>
    <property type="project" value="UniProtKB-UniRule"/>
</dbReference>
<sequence length="777" mass="89879">MEHAVYQGKTIRLSSLSRAMYQSIYEASISGQVTCPYCEEPLKLYIGIQKHPYFHHATSPFERSECIKKDRKRAEKPATKPKENVTYVERNGFRVPVSRSVSSSAQSNDDKWKNTTTLSNFPAFKPTVQKNSAHDTGYQQMLKDQHILLDANQQEAVTTTEGPLLVLAGAGSGKTRVLTARTAFMIHERSIDPRSIMLVTFTAKAAKEMKERLRSYPQMNDRVLNQMLVGTFHSIFYRMVAHHDPHTWNMNNLLKWEWQKEQMVKTAARELHLDEKEFPFDQALQQIGYWKNTLIGVRDVRPQDQWEERVHYLYKRYEEMKKRDGLFDFDDMLYGCYQTLLENPALLARYQQRFRYFLIDEFQDINKVQYEIIKLLSRESKNLCVVGDDDQSIYAFRGSDPSFILNFDTDFPGTQVVTLSQNYRSTHSIVTSANGVIAKNKARRVKKMFAQFHNDHAPLLFYPYDEEEEATMIVTDIKERIQNGDNPSDFAILYRTHSASRAVFERLTQSNLPFVLDKDSDSFYKRRMVRSMLSFLRLSLDPNHASAIQDLVMALFLKQSVVNDIKAISILEDLSLVEALGKIENLQAFQQKKIQRIVPRFKSLSNLSPLAALEMVSKDMGFDDFVKKRGNEGNKMEKGSDDVRDLKVVAKKFKTIPEFLEHVDHMIAMNEEMKVMSKQFHDSIQLTTIHRAKGLEYKYVYVLGGVDGSLPHDYALESYRNGETEALEEERRLLYVAMTRAKEALALSILQTRRGKTAYPSRFIKPLLIKQPLLSPK</sequence>
<keyword evidence="15" id="KW-1185">Reference proteome</keyword>
<evidence type="ECO:0000259" key="13">
    <source>
        <dbReference type="PROSITE" id="PS51217"/>
    </source>
</evidence>
<keyword evidence="5 11" id="KW-0067">ATP-binding</keyword>
<dbReference type="GO" id="GO:0003677">
    <property type="term" value="F:DNA binding"/>
    <property type="evidence" value="ECO:0007669"/>
    <property type="project" value="UniProtKB-KW"/>
</dbReference>
<dbReference type="OrthoDB" id="9810135at2"/>
<dbReference type="GO" id="GO:0033202">
    <property type="term" value="C:DNA helicase complex"/>
    <property type="evidence" value="ECO:0007669"/>
    <property type="project" value="TreeGrafter"/>
</dbReference>
<feature type="binding site" evidence="11">
    <location>
        <begin position="168"/>
        <end position="175"/>
    </location>
    <ligand>
        <name>ATP</name>
        <dbReference type="ChEBI" id="CHEBI:30616"/>
    </ligand>
</feature>
<comment type="caution">
    <text evidence="14">The sequence shown here is derived from an EMBL/GenBank/DDBJ whole genome shotgun (WGS) entry which is preliminary data.</text>
</comment>
<dbReference type="InterPro" id="IPR014017">
    <property type="entry name" value="DNA_helicase_UvrD-like_C"/>
</dbReference>
<evidence type="ECO:0000256" key="10">
    <source>
        <dbReference type="ARBA" id="ARBA00048988"/>
    </source>
</evidence>
<dbReference type="CDD" id="cd18807">
    <property type="entry name" value="SF1_C_UvrD"/>
    <property type="match status" value="1"/>
</dbReference>
<keyword evidence="7" id="KW-0413">Isomerase</keyword>
<dbReference type="PANTHER" id="PTHR11070:SF2">
    <property type="entry name" value="ATP-DEPENDENT DNA HELICASE SRS2"/>
    <property type="match status" value="1"/>
</dbReference>
<dbReference type="PROSITE" id="PS00028">
    <property type="entry name" value="ZINC_FINGER_C2H2_1"/>
    <property type="match status" value="1"/>
</dbReference>
<accession>A0A0M0LH99</accession>
<dbReference type="InterPro" id="IPR014016">
    <property type="entry name" value="UvrD-like_ATP-bd"/>
</dbReference>